<evidence type="ECO:0000259" key="2">
    <source>
        <dbReference type="Pfam" id="PF12898"/>
    </source>
</evidence>
<accession>A0ABR1WV48</accession>
<comment type="caution">
    <text evidence="3">The sequence shown here is derived from an EMBL/GenBank/DDBJ whole genome shotgun (WGS) entry which is preliminary data.</text>
</comment>
<dbReference type="Pfam" id="PF12898">
    <property type="entry name" value="Stc1"/>
    <property type="match status" value="1"/>
</dbReference>
<evidence type="ECO:0000313" key="4">
    <source>
        <dbReference type="Proteomes" id="UP001480595"/>
    </source>
</evidence>
<feature type="region of interest" description="Disordered" evidence="1">
    <location>
        <begin position="152"/>
        <end position="171"/>
    </location>
</feature>
<dbReference type="Proteomes" id="UP001480595">
    <property type="component" value="Unassembled WGS sequence"/>
</dbReference>
<keyword evidence="4" id="KW-1185">Reference proteome</keyword>
<feature type="compositionally biased region" description="Basic and acidic residues" evidence="1">
    <location>
        <begin position="373"/>
        <end position="386"/>
    </location>
</feature>
<feature type="region of interest" description="Disordered" evidence="1">
    <location>
        <begin position="200"/>
        <end position="221"/>
    </location>
</feature>
<proteinExistence type="predicted"/>
<feature type="compositionally biased region" description="Polar residues" evidence="1">
    <location>
        <begin position="257"/>
        <end position="284"/>
    </location>
</feature>
<feature type="compositionally biased region" description="Polar residues" evidence="1">
    <location>
        <begin position="206"/>
        <end position="215"/>
    </location>
</feature>
<dbReference type="InterPro" id="IPR024630">
    <property type="entry name" value="Stc1"/>
</dbReference>
<feature type="region of interest" description="Disordered" evidence="1">
    <location>
        <begin position="337"/>
        <end position="386"/>
    </location>
</feature>
<reference evidence="3 4" key="1">
    <citation type="submission" date="2023-01" db="EMBL/GenBank/DDBJ databases">
        <title>Analysis of 21 Apiospora genomes using comparative genomics revels a genus with tremendous synthesis potential of carbohydrate active enzymes and secondary metabolites.</title>
        <authorList>
            <person name="Sorensen T."/>
        </authorList>
    </citation>
    <scope>NUCLEOTIDE SEQUENCE [LARGE SCALE GENOMIC DNA]</scope>
    <source>
        <strain evidence="3 4">CBS 135458</strain>
    </source>
</reference>
<dbReference type="GeneID" id="92086468"/>
<protein>
    <recommendedName>
        <fullName evidence="2">Stc1 domain-containing protein</fullName>
    </recommendedName>
</protein>
<feature type="compositionally biased region" description="Polar residues" evidence="1">
    <location>
        <begin position="353"/>
        <end position="367"/>
    </location>
</feature>
<gene>
    <name evidence="3" type="ORF">PG994_001996</name>
</gene>
<sequence length="434" mass="47341">MSTVRDNAMPKKLWCCLTSHWEVRERFSNNQKAKFQNAQRRSRLALNNPAIKALNMVCQLHSGQPVAELKCHGPCSLYKHRDKFSKNQRRNKLRWCMDCCTWRSQFDIGDVPVAHPNEDLSQTETAGNPTRVQNDMALLARFPFDYALDEATQDDDLGGADDMDSDLEDDEYPSAAQQFNGWSDSDDGDEDDEVLYTQILPARSVSHGQSSQTDIGQRLGNMSLGASSNIALAAKRSGQATRTATPTENTPGRRMSPSVTSVWNDSSSKQTVSMGGNSRASEASTPAFAGCTPGFVPPHLQAARAGNGGYSSATGTPSVVSSDSRAGITNASMYSSEFSRNGPAARGPVGRPISTSATTQSGNAGNNTRRRPDRNGWARPDQRRNFDKQTHFATSAADYIETHESGSEDEVNGSFEVMAGVPTIRYNLHTSVRQ</sequence>
<dbReference type="RefSeq" id="XP_066721546.1">
    <property type="nucleotide sequence ID" value="XM_066853405.1"/>
</dbReference>
<name>A0ABR1WV48_9PEZI</name>
<feature type="region of interest" description="Disordered" evidence="1">
    <location>
        <begin position="233"/>
        <end position="285"/>
    </location>
</feature>
<feature type="domain" description="Stc1" evidence="2">
    <location>
        <begin position="15"/>
        <end position="100"/>
    </location>
</feature>
<feature type="compositionally biased region" description="Polar residues" evidence="1">
    <location>
        <begin position="238"/>
        <end position="250"/>
    </location>
</feature>
<evidence type="ECO:0000256" key="1">
    <source>
        <dbReference type="SAM" id="MobiDB-lite"/>
    </source>
</evidence>
<dbReference type="EMBL" id="JAQQWL010000002">
    <property type="protein sequence ID" value="KAK8087022.1"/>
    <property type="molecule type" value="Genomic_DNA"/>
</dbReference>
<organism evidence="3 4">
    <name type="scientific">Apiospora phragmitis</name>
    <dbReference type="NCBI Taxonomy" id="2905665"/>
    <lineage>
        <taxon>Eukaryota</taxon>
        <taxon>Fungi</taxon>
        <taxon>Dikarya</taxon>
        <taxon>Ascomycota</taxon>
        <taxon>Pezizomycotina</taxon>
        <taxon>Sordariomycetes</taxon>
        <taxon>Xylariomycetidae</taxon>
        <taxon>Amphisphaeriales</taxon>
        <taxon>Apiosporaceae</taxon>
        <taxon>Apiospora</taxon>
    </lineage>
</organism>
<evidence type="ECO:0000313" key="3">
    <source>
        <dbReference type="EMBL" id="KAK8087022.1"/>
    </source>
</evidence>